<evidence type="ECO:0000313" key="2">
    <source>
        <dbReference type="Proteomes" id="UP000002424"/>
    </source>
</evidence>
<evidence type="ECO:0000313" key="1">
    <source>
        <dbReference type="EMBL" id="ACO76322.1"/>
    </source>
</evidence>
<gene>
    <name evidence="1" type="ordered locus">Avin_00550</name>
</gene>
<dbReference type="EMBL" id="CP001157">
    <property type="protein sequence ID" value="ACO76322.1"/>
    <property type="molecule type" value="Genomic_DNA"/>
</dbReference>
<protein>
    <submittedName>
        <fullName evidence="1">Uncharacterized protein</fullName>
    </submittedName>
</protein>
<dbReference type="Proteomes" id="UP000002424">
    <property type="component" value="Chromosome"/>
</dbReference>
<dbReference type="KEGG" id="avn:Avin_00550"/>
<sequence>MNAGDGRHFHAFRTVRFLHVMPESLANG</sequence>
<dbReference type="HOGENOM" id="CLU_3412334_0_0_6"/>
<dbReference type="STRING" id="322710.Avin_00550"/>
<name>C1DFZ5_AZOVD</name>
<keyword evidence="2" id="KW-1185">Reference proteome</keyword>
<accession>C1DFZ5</accession>
<organism evidence="1 2">
    <name type="scientific">Azotobacter vinelandii (strain DJ / ATCC BAA-1303)</name>
    <dbReference type="NCBI Taxonomy" id="322710"/>
    <lineage>
        <taxon>Bacteria</taxon>
        <taxon>Pseudomonadati</taxon>
        <taxon>Pseudomonadota</taxon>
        <taxon>Gammaproteobacteria</taxon>
        <taxon>Pseudomonadales</taxon>
        <taxon>Pseudomonadaceae</taxon>
        <taxon>Azotobacter</taxon>
    </lineage>
</organism>
<reference evidence="1 2" key="1">
    <citation type="journal article" date="2009" name="J. Bacteriol.">
        <title>Genome sequence of Azotobacter vinelandii, an obligate aerobe specialized to support diverse anaerobic metabolic processes.</title>
        <authorList>
            <person name="Setubal J.C."/>
            <person name="dos Santos P."/>
            <person name="Goldman B.S."/>
            <person name="Ertesvag H."/>
            <person name="Espin G."/>
            <person name="Rubio L.M."/>
            <person name="Valla S."/>
            <person name="Almeida N.F."/>
            <person name="Balasubramanian D."/>
            <person name="Cromes L."/>
            <person name="Curatti L."/>
            <person name="Du Z."/>
            <person name="Godsy E."/>
            <person name="Goodner B."/>
            <person name="Hellner-Burris K."/>
            <person name="Hernandez J.A."/>
            <person name="Houmiel K."/>
            <person name="Imperial J."/>
            <person name="Kennedy C."/>
            <person name="Larson T.J."/>
            <person name="Latreille P."/>
            <person name="Ligon L.S."/>
            <person name="Lu J."/>
            <person name="Maerk M."/>
            <person name="Miller N.M."/>
            <person name="Norton S."/>
            <person name="O'Carroll I.P."/>
            <person name="Paulsen I."/>
            <person name="Raulfs E.C."/>
            <person name="Roemer R."/>
            <person name="Rosser J."/>
            <person name="Segura D."/>
            <person name="Slater S."/>
            <person name="Stricklin S.L."/>
            <person name="Studholme D.J."/>
            <person name="Sun J."/>
            <person name="Viana C.J."/>
            <person name="Wallin E."/>
            <person name="Wang B."/>
            <person name="Wheeler C."/>
            <person name="Zhu H."/>
            <person name="Dean D.R."/>
            <person name="Dixon R."/>
            <person name="Wood D."/>
        </authorList>
    </citation>
    <scope>NUCLEOTIDE SEQUENCE [LARGE SCALE GENOMIC DNA]</scope>
    <source>
        <strain evidence="2">DJ / ATCC BAA-1303</strain>
    </source>
</reference>
<proteinExistence type="predicted"/>
<dbReference type="AlphaFoldDB" id="C1DFZ5"/>
<dbReference type="EnsemblBacteria" id="ACO76322">
    <property type="protein sequence ID" value="ACO76322"/>
    <property type="gene ID" value="Avin_00550"/>
</dbReference>